<dbReference type="Pfam" id="PF10946">
    <property type="entry name" value="DUF2625"/>
    <property type="match status" value="1"/>
</dbReference>
<dbReference type="EMBL" id="HG937694">
    <property type="protein sequence ID" value="CDP39133.1"/>
    <property type="molecule type" value="Genomic_DNA"/>
</dbReference>
<evidence type="ECO:0000313" key="1">
    <source>
        <dbReference type="EMBL" id="CDP39133.1"/>
    </source>
</evidence>
<reference evidence="1" key="2">
    <citation type="submission" date="2014-06" db="EMBL/GenBank/DDBJ databases">
        <title>The complete genome of Blastobotrys (Arxula) adeninivorans LS3 - a yeast of biotechnological interest.</title>
        <authorList>
            <person name="Kunze G."/>
            <person name="Gaillardin C."/>
            <person name="Czernicka M."/>
            <person name="Durrens P."/>
            <person name="Martin T."/>
            <person name="Boer E."/>
            <person name="Gabaldon T."/>
            <person name="Cruz J."/>
            <person name="Talla E."/>
            <person name="Marck C."/>
            <person name="Goffeau A."/>
            <person name="Barbe V."/>
            <person name="Baret P."/>
            <person name="Baronian K."/>
            <person name="Beier S."/>
            <person name="Bleykasten C."/>
            <person name="Bode R."/>
            <person name="Casaregola S."/>
            <person name="Despons L."/>
            <person name="Fairhead C."/>
            <person name="Giersberg M."/>
            <person name="Gierski P."/>
            <person name="Hahnel U."/>
            <person name="Hartmann A."/>
            <person name="Jankowska D."/>
            <person name="Jubin C."/>
            <person name="Jung P."/>
            <person name="Lafontaine I."/>
            <person name="Leh-Louis V."/>
            <person name="Lemaire M."/>
            <person name="Marcet-Houben M."/>
            <person name="Mascher M."/>
            <person name="Morel G."/>
            <person name="Richard G.-F."/>
            <person name="Riechen J."/>
            <person name="Sacerdot C."/>
            <person name="Sarkar A."/>
            <person name="Savel G."/>
            <person name="Schacherer J."/>
            <person name="Sherman D."/>
            <person name="Straub M.-L."/>
            <person name="Stein N."/>
            <person name="Thierry A."/>
            <person name="Trautwein-Schult A."/>
            <person name="Westhof E."/>
            <person name="Worch S."/>
            <person name="Dujon B."/>
            <person name="Souciet J.-L."/>
            <person name="Wincker P."/>
            <person name="Scholz U."/>
            <person name="Neuveglise N."/>
        </authorList>
    </citation>
    <scope>NUCLEOTIDE SEQUENCE</scope>
    <source>
        <strain evidence="1">LS3</strain>
    </source>
</reference>
<sequence length="221" mass="23480">MPSPRTQAELADVDDPAWPELEASIKESQVPVEVVSIPPDQGRTVLHQLQVTARSTLGALALNTGGVLIDHGWLRILGGGSQDLPSLATASNLDSAGEGSGPLGYVTVAFDVLGGHFAIDSGGLGLDYGKVCYWGPDTLKWSSLGVGPSTFVDWALSKEGLASFYKDLRWEGWQDEVKGVALSQGITVFPFLFTAEAYPVANASRRVVPFHEVLAFSKGKP</sequence>
<gene>
    <name evidence="1" type="ORF">GNLVRS02_ARAD1D51084g</name>
</gene>
<reference evidence="1" key="1">
    <citation type="submission" date="2014-02" db="EMBL/GenBank/DDBJ databases">
        <authorList>
            <person name="Genoscope - CEA"/>
        </authorList>
    </citation>
    <scope>NUCLEOTIDE SEQUENCE</scope>
    <source>
        <strain evidence="1">LS3</strain>
    </source>
</reference>
<proteinExistence type="predicted"/>
<accession>A0A060TDV9</accession>
<dbReference type="AlphaFoldDB" id="A0A060TDV9"/>
<protein>
    <submittedName>
        <fullName evidence="1">ARAD1D51084p</fullName>
    </submittedName>
</protein>
<dbReference type="InterPro" id="IPR021239">
    <property type="entry name" value="DUF2625"/>
</dbReference>
<name>A0A060TDV9_BLAAD</name>
<organism evidence="1">
    <name type="scientific">Blastobotrys adeninivorans</name>
    <name type="common">Yeast</name>
    <name type="synonym">Arxula adeninivorans</name>
    <dbReference type="NCBI Taxonomy" id="409370"/>
    <lineage>
        <taxon>Eukaryota</taxon>
        <taxon>Fungi</taxon>
        <taxon>Dikarya</taxon>
        <taxon>Ascomycota</taxon>
        <taxon>Saccharomycotina</taxon>
        <taxon>Dipodascomycetes</taxon>
        <taxon>Dipodascales</taxon>
        <taxon>Trichomonascaceae</taxon>
        <taxon>Blastobotrys</taxon>
    </lineage>
</organism>